<dbReference type="Gene3D" id="3.30.300.150">
    <property type="entry name" value="DNA polymerase III, tau subunit, domain V"/>
    <property type="match status" value="1"/>
</dbReference>
<evidence type="ECO:0000313" key="14">
    <source>
        <dbReference type="EMBL" id="APZ42863.1"/>
    </source>
</evidence>
<dbReference type="GO" id="GO:0006261">
    <property type="term" value="P:DNA-templated DNA replication"/>
    <property type="evidence" value="ECO:0007669"/>
    <property type="project" value="TreeGrafter"/>
</dbReference>
<dbReference type="GO" id="GO:0003677">
    <property type="term" value="F:DNA binding"/>
    <property type="evidence" value="ECO:0007669"/>
    <property type="project" value="InterPro"/>
</dbReference>
<evidence type="ECO:0000313" key="15">
    <source>
        <dbReference type="Proteomes" id="UP000243807"/>
    </source>
</evidence>
<dbReference type="InterPro" id="IPR008921">
    <property type="entry name" value="DNA_pol3_clamp-load_cplx_C"/>
</dbReference>
<keyword evidence="9 11" id="KW-0239">DNA-directed DNA polymerase</keyword>
<dbReference type="FunFam" id="1.20.272.10:FF:000003">
    <property type="entry name" value="DNA polymerase III subunit gamma/tau"/>
    <property type="match status" value="1"/>
</dbReference>
<keyword evidence="3 11" id="KW-0548">Nucleotidyltransferase</keyword>
<feature type="region of interest" description="Disordered" evidence="12">
    <location>
        <begin position="359"/>
        <end position="429"/>
    </location>
</feature>
<dbReference type="Pfam" id="PF12169">
    <property type="entry name" value="DNA_pol3_gamma3"/>
    <property type="match status" value="1"/>
</dbReference>
<comment type="function">
    <text evidence="11">DNA polymerase III is a complex, multichain enzyme responsible for most of the replicative synthesis in bacteria. This DNA polymerase also exhibits 3' to 5' exonuclease activity.</text>
</comment>
<dbReference type="NCBIfam" id="NF005942">
    <property type="entry name" value="PRK07994.1"/>
    <property type="match status" value="1"/>
</dbReference>
<dbReference type="Gene3D" id="1.10.8.60">
    <property type="match status" value="1"/>
</dbReference>
<reference evidence="14 15" key="1">
    <citation type="submission" date="2017-01" db="EMBL/GenBank/DDBJ databases">
        <title>Draft sequence of Acidihalobacter ferrooxidans strain DSM 14175 (strain V8).</title>
        <authorList>
            <person name="Khaleque H.N."/>
            <person name="Ramsay J.P."/>
            <person name="Murphy R.J.T."/>
            <person name="Kaksonen A.H."/>
            <person name="Boxall N.J."/>
            <person name="Watkin E.L.J."/>
        </authorList>
    </citation>
    <scope>NUCLEOTIDE SEQUENCE [LARGE SCALE GENOMIC DNA]</scope>
    <source>
        <strain evidence="14 15">V8</strain>
    </source>
</reference>
<dbReference type="EC" id="2.7.7.7" evidence="11"/>
<dbReference type="Proteomes" id="UP000243807">
    <property type="component" value="Chromosome"/>
</dbReference>
<dbReference type="OrthoDB" id="9810148at2"/>
<comment type="subunit">
    <text evidence="11">DNA polymerase III contains a core (composed of alpha, epsilon and theta chains) that associates with a tau subunit. This core dimerizes to form the POLIII' complex. PolIII' associates with the gamma complex (composed of gamma, delta, delta', psi and chi chains) and with the beta chain to form the complete DNA polymerase III complex.</text>
</comment>
<dbReference type="InterPro" id="IPR021029">
    <property type="entry name" value="DNA_pol_III_tau_dom-5"/>
</dbReference>
<dbReference type="STRING" id="1765967.BW247_06955"/>
<evidence type="ECO:0000256" key="2">
    <source>
        <dbReference type="ARBA" id="ARBA00022679"/>
    </source>
</evidence>
<dbReference type="Pfam" id="PF13177">
    <property type="entry name" value="DNA_pol3_delta2"/>
    <property type="match status" value="1"/>
</dbReference>
<evidence type="ECO:0000256" key="1">
    <source>
        <dbReference type="ARBA" id="ARBA00006360"/>
    </source>
</evidence>
<feature type="compositionally biased region" description="Basic and acidic residues" evidence="12">
    <location>
        <begin position="387"/>
        <end position="402"/>
    </location>
</feature>
<dbReference type="KEGG" id="afy:BW247_06955"/>
<dbReference type="InterPro" id="IPR022754">
    <property type="entry name" value="DNA_pol_III_gamma-3"/>
</dbReference>
<keyword evidence="2 11" id="KW-0808">Transferase</keyword>
<evidence type="ECO:0000256" key="8">
    <source>
        <dbReference type="ARBA" id="ARBA00022840"/>
    </source>
</evidence>
<dbReference type="Gene3D" id="3.40.50.300">
    <property type="entry name" value="P-loop containing nucleotide triphosphate hydrolases"/>
    <property type="match status" value="1"/>
</dbReference>
<evidence type="ECO:0000256" key="9">
    <source>
        <dbReference type="ARBA" id="ARBA00022932"/>
    </source>
</evidence>
<dbReference type="SUPFAM" id="SSF48019">
    <property type="entry name" value="post-AAA+ oligomerization domain-like"/>
    <property type="match status" value="1"/>
</dbReference>
<keyword evidence="15" id="KW-1185">Reference proteome</keyword>
<dbReference type="FunFam" id="1.10.8.60:FF:000013">
    <property type="entry name" value="DNA polymerase III subunit gamma/tau"/>
    <property type="match status" value="1"/>
</dbReference>
<feature type="compositionally biased region" description="Low complexity" evidence="12">
    <location>
        <begin position="368"/>
        <end position="386"/>
    </location>
</feature>
<comment type="similarity">
    <text evidence="1 11">Belongs to the DnaX/STICHEL family.</text>
</comment>
<sequence>MSYQALARKWRPRSFDQLVGQAPVRRALINALETGRIHPAYLFTGTRGVGKTTLARLLAKCLNCEQGVSAQPCGECEACREIEEGRFIDLIEVDAASRTKVEDTRELLDNVQYAPVRGRYKVYLIDEVHMLSGHSFNALLKTLEEPPPHVQFLLATTDPQKIPPTILSRCVQFGLKRIPETAIAEHLADVLEREGLTSEPRALTLLATAADGSLRDALSLLDQAVAYGGASVAEADVREMLGTIPRDAVYGMLRGLAAQDGAALLAAVAGLAEAAADFGAVLAELLGVLHRLAVQQVVPESRVDDDPELLELAAALAPEDVQLFYQIALLGRRDLPYAGDPRSGFEMIVLRMLAFRPQSGGPPQAARAGTGAAEVEAPAATRAAPAAREEAAPPRSSAERVAEMFAAEKPPARASARVRTTAEPPVADAAAGEDALVEANDDTPQMPQPARVAAPVEAADVDDDWAARIARMRLSGMAGQLANHCMLDGVQGDQYRLSIARSSESLLNDMSRQRLIEAISALEGRPMRVEFRLVDEIGDTPAAQQQRAAAARQAAAEQAIEDDEAVRAIRERFAAQVVPGSVRPRHDIDHNH</sequence>
<dbReference type="NCBIfam" id="TIGR02397">
    <property type="entry name" value="dnaX_nterm"/>
    <property type="match status" value="1"/>
</dbReference>
<dbReference type="GO" id="GO:0046872">
    <property type="term" value="F:metal ion binding"/>
    <property type="evidence" value="ECO:0007669"/>
    <property type="project" value="UniProtKB-KW"/>
</dbReference>
<evidence type="ECO:0000256" key="11">
    <source>
        <dbReference type="RuleBase" id="RU364063"/>
    </source>
</evidence>
<evidence type="ECO:0000256" key="4">
    <source>
        <dbReference type="ARBA" id="ARBA00022705"/>
    </source>
</evidence>
<dbReference type="InterPro" id="IPR001270">
    <property type="entry name" value="ClpA/B"/>
</dbReference>
<protein>
    <recommendedName>
        <fullName evidence="11">DNA polymerase III subunit gamma/tau</fullName>
        <ecNumber evidence="11">2.7.7.7</ecNumber>
    </recommendedName>
</protein>
<keyword evidence="6 11" id="KW-0547">Nucleotide-binding</keyword>
<dbReference type="FunFam" id="3.40.50.300:FF:000014">
    <property type="entry name" value="DNA polymerase III subunit gamma/tau"/>
    <property type="match status" value="1"/>
</dbReference>
<dbReference type="CDD" id="cd18137">
    <property type="entry name" value="HLD_clamp_pol_III_gamma_tau"/>
    <property type="match status" value="1"/>
</dbReference>
<dbReference type="SMART" id="SM00382">
    <property type="entry name" value="AAA"/>
    <property type="match status" value="1"/>
</dbReference>
<evidence type="ECO:0000256" key="3">
    <source>
        <dbReference type="ARBA" id="ARBA00022695"/>
    </source>
</evidence>
<dbReference type="PRINTS" id="PR00300">
    <property type="entry name" value="CLPPROTEASEA"/>
</dbReference>
<dbReference type="InterPro" id="IPR045085">
    <property type="entry name" value="HLD_clamp_pol_III_gamma_tau"/>
</dbReference>
<dbReference type="RefSeq" id="WP_076836511.1">
    <property type="nucleotide sequence ID" value="NZ_CP019434.1"/>
</dbReference>
<dbReference type="GO" id="GO:0003887">
    <property type="term" value="F:DNA-directed DNA polymerase activity"/>
    <property type="evidence" value="ECO:0007669"/>
    <property type="project" value="UniProtKB-KW"/>
</dbReference>
<evidence type="ECO:0000256" key="10">
    <source>
        <dbReference type="ARBA" id="ARBA00049244"/>
    </source>
</evidence>
<dbReference type="Pfam" id="PF22608">
    <property type="entry name" value="DNAX_ATPase_lid"/>
    <property type="match status" value="1"/>
</dbReference>
<dbReference type="CDD" id="cd00009">
    <property type="entry name" value="AAA"/>
    <property type="match status" value="1"/>
</dbReference>
<name>A0A1P8UG82_9GAMM</name>
<dbReference type="InterPro" id="IPR003593">
    <property type="entry name" value="AAA+_ATPase"/>
</dbReference>
<dbReference type="Gene3D" id="1.20.272.10">
    <property type="match status" value="1"/>
</dbReference>
<dbReference type="InterPro" id="IPR012763">
    <property type="entry name" value="DNA_pol_III_sug/sutau_N"/>
</dbReference>
<dbReference type="InterPro" id="IPR050238">
    <property type="entry name" value="DNA_Rep/Repair_Clamp_Loader"/>
</dbReference>
<dbReference type="Pfam" id="PF12170">
    <property type="entry name" value="DNA_pol3_tau_5"/>
    <property type="match status" value="1"/>
</dbReference>
<comment type="catalytic activity">
    <reaction evidence="10 11">
        <text>DNA(n) + a 2'-deoxyribonucleoside 5'-triphosphate = DNA(n+1) + diphosphate</text>
        <dbReference type="Rhea" id="RHEA:22508"/>
        <dbReference type="Rhea" id="RHEA-COMP:17339"/>
        <dbReference type="Rhea" id="RHEA-COMP:17340"/>
        <dbReference type="ChEBI" id="CHEBI:33019"/>
        <dbReference type="ChEBI" id="CHEBI:61560"/>
        <dbReference type="ChEBI" id="CHEBI:173112"/>
        <dbReference type="EC" id="2.7.7.7"/>
    </reaction>
</comment>
<dbReference type="InterPro" id="IPR038249">
    <property type="entry name" value="PolIII_tau_V_sf"/>
</dbReference>
<evidence type="ECO:0000256" key="6">
    <source>
        <dbReference type="ARBA" id="ARBA00022741"/>
    </source>
</evidence>
<evidence type="ECO:0000259" key="13">
    <source>
        <dbReference type="SMART" id="SM00382"/>
    </source>
</evidence>
<dbReference type="AlphaFoldDB" id="A0A1P8UG82"/>
<organism evidence="14 15">
    <name type="scientific">Acidihalobacter ferrooxydans</name>
    <dbReference type="NCBI Taxonomy" id="1765967"/>
    <lineage>
        <taxon>Bacteria</taxon>
        <taxon>Pseudomonadati</taxon>
        <taxon>Pseudomonadota</taxon>
        <taxon>Gammaproteobacteria</taxon>
        <taxon>Chromatiales</taxon>
        <taxon>Ectothiorhodospiraceae</taxon>
        <taxon>Acidihalobacter</taxon>
    </lineage>
</organism>
<accession>A0A1P8UG82</accession>
<evidence type="ECO:0000256" key="7">
    <source>
        <dbReference type="ARBA" id="ARBA00022833"/>
    </source>
</evidence>
<keyword evidence="4 11" id="KW-0235">DNA replication</keyword>
<dbReference type="GO" id="GO:0005524">
    <property type="term" value="F:ATP binding"/>
    <property type="evidence" value="ECO:0007669"/>
    <property type="project" value="UniProtKB-KW"/>
</dbReference>
<dbReference type="GO" id="GO:0009360">
    <property type="term" value="C:DNA polymerase III complex"/>
    <property type="evidence" value="ECO:0007669"/>
    <property type="project" value="InterPro"/>
</dbReference>
<dbReference type="PANTHER" id="PTHR11669">
    <property type="entry name" value="REPLICATION FACTOR C / DNA POLYMERASE III GAMMA-TAU SUBUNIT"/>
    <property type="match status" value="1"/>
</dbReference>
<keyword evidence="5" id="KW-0479">Metal-binding</keyword>
<proteinExistence type="inferred from homology"/>
<evidence type="ECO:0000256" key="12">
    <source>
        <dbReference type="SAM" id="MobiDB-lite"/>
    </source>
</evidence>
<dbReference type="EMBL" id="CP019434">
    <property type="protein sequence ID" value="APZ42863.1"/>
    <property type="molecule type" value="Genomic_DNA"/>
</dbReference>
<gene>
    <name evidence="11" type="primary">dnaX</name>
    <name evidence="14" type="ORF">BW247_06955</name>
</gene>
<feature type="domain" description="AAA+ ATPase" evidence="13">
    <location>
        <begin position="37"/>
        <end position="179"/>
    </location>
</feature>
<dbReference type="InterPro" id="IPR027417">
    <property type="entry name" value="P-loop_NTPase"/>
</dbReference>
<dbReference type="SUPFAM" id="SSF52540">
    <property type="entry name" value="P-loop containing nucleoside triphosphate hydrolases"/>
    <property type="match status" value="1"/>
</dbReference>
<keyword evidence="8 11" id="KW-0067">ATP-binding</keyword>
<dbReference type="PANTHER" id="PTHR11669:SF0">
    <property type="entry name" value="PROTEIN STICHEL-LIKE 2"/>
    <property type="match status" value="1"/>
</dbReference>
<keyword evidence="7" id="KW-0862">Zinc</keyword>
<evidence type="ECO:0000256" key="5">
    <source>
        <dbReference type="ARBA" id="ARBA00022723"/>
    </source>
</evidence>